<dbReference type="AlphaFoldDB" id="A0A0K6FZR4"/>
<evidence type="ECO:0000313" key="2">
    <source>
        <dbReference type="EMBL" id="CUA71462.1"/>
    </source>
</evidence>
<keyword evidence="3" id="KW-1185">Reference proteome</keyword>
<feature type="region of interest" description="Disordered" evidence="1">
    <location>
        <begin position="52"/>
        <end position="83"/>
    </location>
</feature>
<proteinExistence type="predicted"/>
<dbReference type="Gene3D" id="3.80.10.10">
    <property type="entry name" value="Ribonuclease Inhibitor"/>
    <property type="match status" value="1"/>
</dbReference>
<dbReference type="EMBL" id="CYGV01001239">
    <property type="protein sequence ID" value="CUA71462.1"/>
    <property type="molecule type" value="Genomic_DNA"/>
</dbReference>
<dbReference type="InterPro" id="IPR032675">
    <property type="entry name" value="LRR_dom_sf"/>
</dbReference>
<dbReference type="SUPFAM" id="SSF52047">
    <property type="entry name" value="RNI-like"/>
    <property type="match status" value="1"/>
</dbReference>
<feature type="compositionally biased region" description="Polar residues" evidence="1">
    <location>
        <begin position="69"/>
        <end position="83"/>
    </location>
</feature>
<evidence type="ECO:0000256" key="1">
    <source>
        <dbReference type="SAM" id="MobiDB-lite"/>
    </source>
</evidence>
<organism evidence="2 3">
    <name type="scientific">Rhizoctonia solani</name>
    <dbReference type="NCBI Taxonomy" id="456999"/>
    <lineage>
        <taxon>Eukaryota</taxon>
        <taxon>Fungi</taxon>
        <taxon>Dikarya</taxon>
        <taxon>Basidiomycota</taxon>
        <taxon>Agaricomycotina</taxon>
        <taxon>Agaricomycetes</taxon>
        <taxon>Cantharellales</taxon>
        <taxon>Ceratobasidiaceae</taxon>
        <taxon>Rhizoctonia</taxon>
    </lineage>
</organism>
<evidence type="ECO:0000313" key="3">
    <source>
        <dbReference type="Proteomes" id="UP000044841"/>
    </source>
</evidence>
<reference evidence="2 3" key="1">
    <citation type="submission" date="2015-07" db="EMBL/GenBank/DDBJ databases">
        <authorList>
            <person name="Noorani M."/>
        </authorList>
    </citation>
    <scope>NUCLEOTIDE SEQUENCE [LARGE SCALE GENOMIC DNA]</scope>
    <source>
        <strain evidence="2">BBA 69670</strain>
    </source>
</reference>
<dbReference type="Proteomes" id="UP000044841">
    <property type="component" value="Unassembled WGS sequence"/>
</dbReference>
<gene>
    <name evidence="2" type="ORF">RSOLAG22IIIB_09579</name>
</gene>
<name>A0A0K6FZR4_9AGAM</name>
<sequence length="559" mass="63023">MNLDFNPLLSAIQAQIPERQLADIMKRVDRETQEFCQALDSAFFPHLSQANNSGAKTEVGPGVDPEDNYATQHSVVTPSPPSLSQNYTASKLCSLPPEILLEIITLAVYDFPSTRPANDTVIEVYNRLFNIMGVCSTLRRLCISQGSLWALVPIFPEVPRYRTLRNISYSAGSCKLHLVAQTSKVHEPVFNRVLEQLTQCGKRFSSINFSSKHMTTIRAALECLLDNPSTTFGSVTELSLLSHVDPFINHLLPELHYAFPPGSPYQTKLSRWVETLQILRINGVYFHFANMIYPNLVELSLQNLTLRSTEMEELVRAISSATNLRSLRLNSIAAYREGSIQTRLATTIDFPSQKFLFPKLETLSIEDVRFVVLKALFQLIQPRPDSHEITLRLSNPEELDRFHEDLGSLFQGANIVTLILTQSPLQRWSMHRLLKSMPTLTTLYIDSATFDTSILQCLGRPLGSAPNTQASPAIRNLYITRANIRSLQSLKDFMASYPTENLVLGGHLSERGTKFKGCTPETRDGKWLQRLLPHLQLVDWEVTPTVLDSVWELWGPVID</sequence>
<evidence type="ECO:0008006" key="4">
    <source>
        <dbReference type="Google" id="ProtNLM"/>
    </source>
</evidence>
<accession>A0A0K6FZR4</accession>
<protein>
    <recommendedName>
        <fullName evidence="4">F-box domain-containing protein</fullName>
    </recommendedName>
</protein>